<feature type="compositionally biased region" description="Basic residues" evidence="2">
    <location>
        <begin position="36"/>
        <end position="48"/>
    </location>
</feature>
<keyword evidence="1" id="KW-0175">Coiled coil</keyword>
<evidence type="ECO:0000313" key="3">
    <source>
        <dbReference type="EMBL" id="KAK4227318.1"/>
    </source>
</evidence>
<feature type="region of interest" description="Disordered" evidence="2">
    <location>
        <begin position="236"/>
        <end position="296"/>
    </location>
</feature>
<feature type="compositionally biased region" description="Low complexity" evidence="2">
    <location>
        <begin position="170"/>
        <end position="184"/>
    </location>
</feature>
<feature type="coiled-coil region" evidence="1">
    <location>
        <begin position="498"/>
        <end position="588"/>
    </location>
</feature>
<accession>A0AAN7BQL4</accession>
<feature type="compositionally biased region" description="Polar residues" evidence="2">
    <location>
        <begin position="282"/>
        <end position="296"/>
    </location>
</feature>
<sequence length="662" mass="75038">MTEQLDMSIALRRSRRRSSGVGNTVHVRASSAPGSARKRRVAATPKKRVRFSDPGPVLLSTGLTPIFQRTALETTPLSGEVHFAPLRQVLDGRIKRRIRRNGLSEEMNKIYAERKRRDEETKKEIERLKSELAEKDEEIERLQDQTIDMDTDRIWGLERQVDELKKELARVQQSQNQRQQRQLQEPTPDSSGLEWSSSPSRDQFESAFMHLESQYDIDADDHDDGDDEQFGEATMVDLMSSTPTRTRTRESFLSPPLTSPVPPEDSGTPCSHRSRSTLRYAHSTTSDQGIQTTSDTETTLLQDEVASLNLEIRKLTTTLESYSRLTRKFGLSSASDQAQEFESLLTTLTEQATTLSQLKTQISNLGFPGTDEVQMLDSIRSAFRAARLELEYLTPGEITLPLTCSGAAVMDLLLVRLRELGRLNREKDDSIDEYHSIETSLRAQLNARVDAMGILRRELEERETKILDLEVGVEELRRGQEEATEEKAARIEELETLLQVSVEESRVLEVRLQEYESEVERLKIELKGRDVKIAELKEEVERVSGELKVACDTVRRLRVENEELRVENEELEGENAEMTKVIEDEKKRSREVMETLSGLAGKIGEGLRTPAVNKRRGKKVAVPLGPDDKVDDGESEKVAKIKRRKHDSGVGLLEEDELDSTA</sequence>
<feature type="region of interest" description="Disordered" evidence="2">
    <location>
        <begin position="168"/>
        <end position="200"/>
    </location>
</feature>
<evidence type="ECO:0000313" key="4">
    <source>
        <dbReference type="Proteomes" id="UP001301958"/>
    </source>
</evidence>
<dbReference type="EMBL" id="MU865333">
    <property type="protein sequence ID" value="KAK4227318.1"/>
    <property type="molecule type" value="Genomic_DNA"/>
</dbReference>
<comment type="caution">
    <text evidence="3">The sequence shown here is derived from an EMBL/GenBank/DDBJ whole genome shotgun (WGS) entry which is preliminary data.</text>
</comment>
<gene>
    <name evidence="3" type="ORF">QBC38DRAFT_478165</name>
</gene>
<proteinExistence type="predicted"/>
<feature type="region of interest" description="Disordered" evidence="2">
    <location>
        <begin position="614"/>
        <end position="662"/>
    </location>
</feature>
<feature type="compositionally biased region" description="Polar residues" evidence="2">
    <location>
        <begin position="185"/>
        <end position="200"/>
    </location>
</feature>
<dbReference type="Proteomes" id="UP001301958">
    <property type="component" value="Unassembled WGS sequence"/>
</dbReference>
<feature type="compositionally biased region" description="Acidic residues" evidence="2">
    <location>
        <begin position="653"/>
        <end position="662"/>
    </location>
</feature>
<protein>
    <submittedName>
        <fullName evidence="3">Uncharacterized protein</fullName>
    </submittedName>
</protein>
<reference evidence="3" key="2">
    <citation type="submission" date="2023-05" db="EMBL/GenBank/DDBJ databases">
        <authorList>
            <consortium name="Lawrence Berkeley National Laboratory"/>
            <person name="Steindorff A."/>
            <person name="Hensen N."/>
            <person name="Bonometti L."/>
            <person name="Westerberg I."/>
            <person name="Brannstrom I.O."/>
            <person name="Guillou S."/>
            <person name="Cros-Aarteil S."/>
            <person name="Calhoun S."/>
            <person name="Haridas S."/>
            <person name="Kuo A."/>
            <person name="Mondo S."/>
            <person name="Pangilinan J."/>
            <person name="Riley R."/>
            <person name="Labutti K."/>
            <person name="Andreopoulos B."/>
            <person name="Lipzen A."/>
            <person name="Chen C."/>
            <person name="Yanf M."/>
            <person name="Daum C."/>
            <person name="Ng V."/>
            <person name="Clum A."/>
            <person name="Ohm R."/>
            <person name="Martin F."/>
            <person name="Silar P."/>
            <person name="Natvig D."/>
            <person name="Lalanne C."/>
            <person name="Gautier V."/>
            <person name="Ament-Velasquez S.L."/>
            <person name="Kruys A."/>
            <person name="Hutchinson M.I."/>
            <person name="Powell A.J."/>
            <person name="Barry K."/>
            <person name="Miller A.N."/>
            <person name="Grigoriev I.V."/>
            <person name="Debuchy R."/>
            <person name="Gladieux P."/>
            <person name="Thoren M.H."/>
            <person name="Johannesson H."/>
        </authorList>
    </citation>
    <scope>NUCLEOTIDE SEQUENCE</scope>
    <source>
        <strain evidence="3">CBS 990.96</strain>
    </source>
</reference>
<evidence type="ECO:0000256" key="2">
    <source>
        <dbReference type="SAM" id="MobiDB-lite"/>
    </source>
</evidence>
<evidence type="ECO:0000256" key="1">
    <source>
        <dbReference type="SAM" id="Coils"/>
    </source>
</evidence>
<dbReference type="AlphaFoldDB" id="A0AAN7BQL4"/>
<feature type="region of interest" description="Disordered" evidence="2">
    <location>
        <begin position="1"/>
        <end position="48"/>
    </location>
</feature>
<reference evidence="3" key="1">
    <citation type="journal article" date="2023" name="Mol. Phylogenet. Evol.">
        <title>Genome-scale phylogeny and comparative genomics of the fungal order Sordariales.</title>
        <authorList>
            <person name="Hensen N."/>
            <person name="Bonometti L."/>
            <person name="Westerberg I."/>
            <person name="Brannstrom I.O."/>
            <person name="Guillou S."/>
            <person name="Cros-Aarteil S."/>
            <person name="Calhoun S."/>
            <person name="Haridas S."/>
            <person name="Kuo A."/>
            <person name="Mondo S."/>
            <person name="Pangilinan J."/>
            <person name="Riley R."/>
            <person name="LaButti K."/>
            <person name="Andreopoulos B."/>
            <person name="Lipzen A."/>
            <person name="Chen C."/>
            <person name="Yan M."/>
            <person name="Daum C."/>
            <person name="Ng V."/>
            <person name="Clum A."/>
            <person name="Steindorff A."/>
            <person name="Ohm R.A."/>
            <person name="Martin F."/>
            <person name="Silar P."/>
            <person name="Natvig D.O."/>
            <person name="Lalanne C."/>
            <person name="Gautier V."/>
            <person name="Ament-Velasquez S.L."/>
            <person name="Kruys A."/>
            <person name="Hutchinson M.I."/>
            <person name="Powell A.J."/>
            <person name="Barry K."/>
            <person name="Miller A.N."/>
            <person name="Grigoriev I.V."/>
            <person name="Debuchy R."/>
            <person name="Gladieux P."/>
            <person name="Hiltunen Thoren M."/>
            <person name="Johannesson H."/>
        </authorList>
    </citation>
    <scope>NUCLEOTIDE SEQUENCE</scope>
    <source>
        <strain evidence="3">CBS 990.96</strain>
    </source>
</reference>
<organism evidence="3 4">
    <name type="scientific">Podospora fimiseda</name>
    <dbReference type="NCBI Taxonomy" id="252190"/>
    <lineage>
        <taxon>Eukaryota</taxon>
        <taxon>Fungi</taxon>
        <taxon>Dikarya</taxon>
        <taxon>Ascomycota</taxon>
        <taxon>Pezizomycotina</taxon>
        <taxon>Sordariomycetes</taxon>
        <taxon>Sordariomycetidae</taxon>
        <taxon>Sordariales</taxon>
        <taxon>Podosporaceae</taxon>
        <taxon>Podospora</taxon>
    </lineage>
</organism>
<keyword evidence="4" id="KW-1185">Reference proteome</keyword>
<name>A0AAN7BQL4_9PEZI</name>
<feature type="coiled-coil region" evidence="1">
    <location>
        <begin position="305"/>
        <end position="351"/>
    </location>
</feature>